<protein>
    <submittedName>
        <fullName evidence="3">POC1 centriolar protein homolog A</fullName>
    </submittedName>
</protein>
<name>A0AA35WNB0_GEOBA</name>
<keyword evidence="1" id="KW-0853">WD repeat</keyword>
<accession>A0AA35WNB0</accession>
<proteinExistence type="predicted"/>
<evidence type="ECO:0000313" key="3">
    <source>
        <dbReference type="EMBL" id="CAI8020277.1"/>
    </source>
</evidence>
<gene>
    <name evidence="3" type="ORF">GBAR_LOCUS12132</name>
</gene>
<dbReference type="InterPro" id="IPR001680">
    <property type="entry name" value="WD40_rpt"/>
</dbReference>
<organism evidence="3 4">
    <name type="scientific">Geodia barretti</name>
    <name type="common">Barrett's horny sponge</name>
    <dbReference type="NCBI Taxonomy" id="519541"/>
    <lineage>
        <taxon>Eukaryota</taxon>
        <taxon>Metazoa</taxon>
        <taxon>Porifera</taxon>
        <taxon>Demospongiae</taxon>
        <taxon>Heteroscleromorpha</taxon>
        <taxon>Tetractinellida</taxon>
        <taxon>Astrophorina</taxon>
        <taxon>Geodiidae</taxon>
        <taxon>Geodia</taxon>
    </lineage>
</organism>
<dbReference type="PROSITE" id="PS50082">
    <property type="entry name" value="WD_REPEATS_2"/>
    <property type="match status" value="1"/>
</dbReference>
<evidence type="ECO:0000256" key="2">
    <source>
        <dbReference type="SAM" id="MobiDB-lite"/>
    </source>
</evidence>
<comment type="caution">
    <text evidence="3">The sequence shown here is derived from an EMBL/GenBank/DDBJ whole genome shotgun (WGS) entry which is preliminary data.</text>
</comment>
<reference evidence="3" key="1">
    <citation type="submission" date="2023-03" db="EMBL/GenBank/DDBJ databases">
        <authorList>
            <person name="Steffen K."/>
            <person name="Cardenas P."/>
        </authorList>
    </citation>
    <scope>NUCLEOTIDE SEQUENCE</scope>
</reference>
<feature type="repeat" description="WD" evidence="1">
    <location>
        <begin position="1"/>
        <end position="24"/>
    </location>
</feature>
<evidence type="ECO:0000256" key="1">
    <source>
        <dbReference type="PROSITE-ProRule" id="PRU00221"/>
    </source>
</evidence>
<keyword evidence="4" id="KW-1185">Reference proteome</keyword>
<dbReference type="EMBL" id="CASHTH010001814">
    <property type="protein sequence ID" value="CAI8020277.1"/>
    <property type="molecule type" value="Genomic_DNA"/>
</dbReference>
<dbReference type="Proteomes" id="UP001174909">
    <property type="component" value="Unassembled WGS sequence"/>
</dbReference>
<sequence>MGVDFSPSGEFFSSVGADEQVLVWRTNFDSLDHGEILRAQRKRPAPSSHRHHSHDLPPPHTLTQPTHQLDARRTPCDTVSAPSTVTNVGPRLFHRPHPSHPPPQHLSQEEDDEGAGPVPKPHPLKPRQCLRNCQTLYNTSWASWIFSLRLCRFWKRG</sequence>
<feature type="compositionally biased region" description="Basic residues" evidence="2">
    <location>
        <begin position="39"/>
        <end position="53"/>
    </location>
</feature>
<evidence type="ECO:0000313" key="4">
    <source>
        <dbReference type="Proteomes" id="UP001174909"/>
    </source>
</evidence>
<dbReference type="AlphaFoldDB" id="A0AA35WNB0"/>
<feature type="region of interest" description="Disordered" evidence="2">
    <location>
        <begin position="35"/>
        <end position="125"/>
    </location>
</feature>